<dbReference type="SUPFAM" id="SSF52540">
    <property type="entry name" value="P-loop containing nucleoside triphosphate hydrolases"/>
    <property type="match status" value="2"/>
</dbReference>
<keyword evidence="6 9" id="KW-0067">ATP-binding</keyword>
<dbReference type="Proteomes" id="UP000633136">
    <property type="component" value="Unassembled WGS sequence"/>
</dbReference>
<feature type="region of interest" description="Disordered" evidence="10">
    <location>
        <begin position="1"/>
        <end position="30"/>
    </location>
</feature>
<dbReference type="PROSITE" id="PS50901">
    <property type="entry name" value="FTSK"/>
    <property type="match status" value="3"/>
</dbReference>
<evidence type="ECO:0000256" key="2">
    <source>
        <dbReference type="ARBA" id="ARBA00022475"/>
    </source>
</evidence>
<evidence type="ECO:0000256" key="8">
    <source>
        <dbReference type="ARBA" id="ARBA00023136"/>
    </source>
</evidence>
<evidence type="ECO:0000256" key="4">
    <source>
        <dbReference type="ARBA" id="ARBA00022737"/>
    </source>
</evidence>
<dbReference type="GO" id="GO:0005886">
    <property type="term" value="C:plasma membrane"/>
    <property type="evidence" value="ECO:0007669"/>
    <property type="project" value="UniProtKB-SubCell"/>
</dbReference>
<evidence type="ECO:0000313" key="13">
    <source>
        <dbReference type="EMBL" id="GGE60617.1"/>
    </source>
</evidence>
<evidence type="ECO:0000259" key="12">
    <source>
        <dbReference type="PROSITE" id="PS50901"/>
    </source>
</evidence>
<reference evidence="13" key="1">
    <citation type="journal article" date="2014" name="Int. J. Syst. Evol. Microbiol.">
        <title>Complete genome sequence of Corynebacterium casei LMG S-19264T (=DSM 44701T), isolated from a smear-ripened cheese.</title>
        <authorList>
            <consortium name="US DOE Joint Genome Institute (JGI-PGF)"/>
            <person name="Walter F."/>
            <person name="Albersmeier A."/>
            <person name="Kalinowski J."/>
            <person name="Ruckert C."/>
        </authorList>
    </citation>
    <scope>NUCLEOTIDE SEQUENCE</scope>
    <source>
        <strain evidence="13">CGMCC 1.15388</strain>
    </source>
</reference>
<dbReference type="SMART" id="SM00382">
    <property type="entry name" value="AAA"/>
    <property type="match status" value="3"/>
</dbReference>
<feature type="compositionally biased region" description="Low complexity" evidence="10">
    <location>
        <begin position="738"/>
        <end position="754"/>
    </location>
</feature>
<keyword evidence="8 11" id="KW-0472">Membrane</keyword>
<feature type="domain" description="FtsK" evidence="12">
    <location>
        <begin position="451"/>
        <end position="652"/>
    </location>
</feature>
<dbReference type="PANTHER" id="PTHR22683">
    <property type="entry name" value="SPORULATION PROTEIN RELATED"/>
    <property type="match status" value="1"/>
</dbReference>
<feature type="compositionally biased region" description="Basic residues" evidence="10">
    <location>
        <begin position="1"/>
        <end position="10"/>
    </location>
</feature>
<protein>
    <submittedName>
        <fullName evidence="13">Type VII secretion protein EccC</fullName>
    </submittedName>
</protein>
<dbReference type="NCBIfam" id="TIGR03924">
    <property type="entry name" value="T7SS_EccC_a"/>
    <property type="match status" value="1"/>
</dbReference>
<dbReference type="InterPro" id="IPR023836">
    <property type="entry name" value="EccCa-like_Actinobacteria"/>
</dbReference>
<evidence type="ECO:0000256" key="1">
    <source>
        <dbReference type="ARBA" id="ARBA00004651"/>
    </source>
</evidence>
<keyword evidence="5 9" id="KW-0547">Nucleotide-binding</keyword>
<feature type="transmembrane region" description="Helical" evidence="11">
    <location>
        <begin position="64"/>
        <end position="82"/>
    </location>
</feature>
<evidence type="ECO:0000256" key="10">
    <source>
        <dbReference type="SAM" id="MobiDB-lite"/>
    </source>
</evidence>
<dbReference type="GO" id="GO:0005524">
    <property type="term" value="F:ATP binding"/>
    <property type="evidence" value="ECO:0007669"/>
    <property type="project" value="UniProtKB-UniRule"/>
</dbReference>
<comment type="subcellular location">
    <subcellularLocation>
        <location evidence="1">Cell membrane</location>
        <topology evidence="1">Multi-pass membrane protein</topology>
    </subcellularLocation>
</comment>
<feature type="domain" description="FtsK" evidence="12">
    <location>
        <begin position="841"/>
        <end position="1032"/>
    </location>
</feature>
<organism evidence="13 14">
    <name type="scientific">Nesterenkonia cremea</name>
    <dbReference type="NCBI Taxonomy" id="1882340"/>
    <lineage>
        <taxon>Bacteria</taxon>
        <taxon>Bacillati</taxon>
        <taxon>Actinomycetota</taxon>
        <taxon>Actinomycetes</taxon>
        <taxon>Micrococcales</taxon>
        <taxon>Micrococcaceae</taxon>
        <taxon>Nesterenkonia</taxon>
    </lineage>
</organism>
<dbReference type="EMBL" id="BMIS01000001">
    <property type="protein sequence ID" value="GGE60617.1"/>
    <property type="molecule type" value="Genomic_DNA"/>
</dbReference>
<evidence type="ECO:0000256" key="5">
    <source>
        <dbReference type="ARBA" id="ARBA00022741"/>
    </source>
</evidence>
<feature type="binding site" evidence="9">
    <location>
        <begin position="474"/>
        <end position="481"/>
    </location>
    <ligand>
        <name>ATP</name>
        <dbReference type="ChEBI" id="CHEBI:30616"/>
    </ligand>
</feature>
<dbReference type="Pfam" id="PF01580">
    <property type="entry name" value="FtsK_SpoIIIE"/>
    <property type="match status" value="2"/>
</dbReference>
<keyword evidence="3 11" id="KW-0812">Transmembrane</keyword>
<feature type="binding site" evidence="9">
    <location>
        <begin position="1140"/>
        <end position="1147"/>
    </location>
    <ligand>
        <name>ATP</name>
        <dbReference type="ChEBI" id="CHEBI:30616"/>
    </ligand>
</feature>
<feature type="domain" description="FtsK" evidence="12">
    <location>
        <begin position="1122"/>
        <end position="1295"/>
    </location>
</feature>
<dbReference type="InterPro" id="IPR027417">
    <property type="entry name" value="P-loop_NTPase"/>
</dbReference>
<dbReference type="RefSeq" id="WP_188682423.1">
    <property type="nucleotide sequence ID" value="NZ_BMIS01000001.1"/>
</dbReference>
<sequence length="1337" mass="146698">MTRQVIHRPARSTTPPNMPPEHTVAEPPALSGNTGMNVIMLIPMLGAAASVTVMTMFRGSSMAGIGAIMMVTTVIAGIAMMVSQRGKSARNRQNQRKQYMDYLKRQRTSMEADEERLRAEHHHAYPDAQQLHRIIMDPLRLWERRRASQDAYAPRVGTAPLPISDFRIQGDADQVEAPDAFMLNEAHLLKERFGSIPNMPFLLPLRNAGVISCLGDRESQLLTVRNMLLQLCTTHSPEDLMVVVLTDRAHQQDWDWVKWLPHAQGKDAPLTFTTYSSLVQTLAPERERRMQTVIESQQSYTKIPADAHSRLLIISDQPSREAHSVWEDAPADLGGLHTTHMHLLASQELEPERVDMRVRAEDGSIRAWYQGALREGVLDTVSTDYAESIARQLAPLRLSADSHEHSEHKRIQSLSSSWGVPGFTQKELTSVWGKRGTADFLRVPLGVDDDQAPVHLDLKESAQGGMGPHGLCVGATGSGKSELLRTLVLALMATHSPEDLTCILVDFKGGATFAPFKDAPQTSGVITNLADDTAMVARMHDSLQGELMRRQERLKEAGNLANITEYRRLHKAGQIEGEPMPHLFVCIDEFGELMAAYNDFNDLFQQIGRTGRSLGVHLLLSSQRLEAGTLRGLENHLSYRIALRTFSEMESRTAINRPEAFNLPSQPGWGYLKVDTTVFRKFRASYVSGPMPPSDDDIEGEAEELEADQIRVASFGLFAGSGKSILVGDGAGSEDGSGEAAEPASGAADPASGSVEKEPENDPAPPVPELDEPMMVDTMVGEMAPIPSAVSPVWLPPLPDWMSFAQVGYELEQRESGPALPGKGPLGPVVGVLDDPAHQWQGPWHLDLTSRGGHISMQGGPQSGRSTALRSIGTGLALCCTPSEVAIYGIDLTGSALKPLENLPHVGGVASRKEAEKARRTVEEIQQMLDEREALMARHGWDSFAEVRRARGTEEITTDLGCDVVLLVDGFIRTRDEREPLEAGMKDILSRGAAMGVHVIVTVNRPGDLRADEQAAFGNSIEFALNEPRDSQIDRKKAEQITGDRPGRALTQDKLIGHFALPSLEQDAMGTAAEQTTLVNSLDFGETPVRQVRVLPQLVEHTAMEVPKKPGTVSLGLRDGDLRPEELALTGRDQGLIIYGDTQTGRTSVLESIVVQLMQQYDPADMKLAIFDPRRLLADVAPEEFVGGYANNQEMYERIRGGLAARLAERRTMSAEDLAEEPHTFLIVDDYDILNAAMPRPLEPLMQHVPSAPDIKFHVVLARRYSGIMHDPLSEAVRAVGAPSLMLSGDPSEGPVVGRVRPELMGPGRGKLMRQGRRPRYVQTYLSEGAPSRHIDA</sequence>
<proteinExistence type="predicted"/>
<gene>
    <name evidence="13" type="primary">ftsK</name>
    <name evidence="13" type="ORF">GCM10011401_04410</name>
</gene>
<keyword evidence="4" id="KW-0677">Repeat</keyword>
<dbReference type="NCBIfam" id="TIGR03925">
    <property type="entry name" value="T7SS_EccC_b"/>
    <property type="match status" value="1"/>
</dbReference>
<comment type="caution">
    <text evidence="13">The sequence shown here is derived from an EMBL/GenBank/DDBJ whole genome shotgun (WGS) entry which is preliminary data.</text>
</comment>
<dbReference type="Gene3D" id="3.40.50.300">
    <property type="entry name" value="P-loop containing nucleotide triphosphate hydrolases"/>
    <property type="match status" value="4"/>
</dbReference>
<dbReference type="GO" id="GO:0003677">
    <property type="term" value="F:DNA binding"/>
    <property type="evidence" value="ECO:0007669"/>
    <property type="project" value="InterPro"/>
</dbReference>
<feature type="binding site" evidence="9">
    <location>
        <begin position="859"/>
        <end position="866"/>
    </location>
    <ligand>
        <name>ATP</name>
        <dbReference type="ChEBI" id="CHEBI:30616"/>
    </ligand>
</feature>
<evidence type="ECO:0000256" key="9">
    <source>
        <dbReference type="PROSITE-ProRule" id="PRU00289"/>
    </source>
</evidence>
<keyword evidence="2" id="KW-1003">Cell membrane</keyword>
<evidence type="ECO:0000256" key="7">
    <source>
        <dbReference type="ARBA" id="ARBA00022989"/>
    </source>
</evidence>
<keyword evidence="7 11" id="KW-1133">Transmembrane helix</keyword>
<dbReference type="InterPro" id="IPR002543">
    <property type="entry name" value="FtsK_dom"/>
</dbReference>
<keyword evidence="14" id="KW-1185">Reference proteome</keyword>
<accession>A0A917ELM8</accession>
<evidence type="ECO:0000313" key="14">
    <source>
        <dbReference type="Proteomes" id="UP000633136"/>
    </source>
</evidence>
<evidence type="ECO:0000256" key="6">
    <source>
        <dbReference type="ARBA" id="ARBA00022840"/>
    </source>
</evidence>
<reference evidence="13" key="2">
    <citation type="submission" date="2020-09" db="EMBL/GenBank/DDBJ databases">
        <authorList>
            <person name="Sun Q."/>
            <person name="Zhou Y."/>
        </authorList>
    </citation>
    <scope>NUCLEOTIDE SEQUENCE</scope>
    <source>
        <strain evidence="13">CGMCC 1.15388</strain>
    </source>
</reference>
<dbReference type="InterPro" id="IPR023837">
    <property type="entry name" value="EccCb-like_Actinobacteria"/>
</dbReference>
<dbReference type="InterPro" id="IPR050206">
    <property type="entry name" value="FtsK/SpoIIIE/SftA"/>
</dbReference>
<evidence type="ECO:0000256" key="11">
    <source>
        <dbReference type="SAM" id="Phobius"/>
    </source>
</evidence>
<dbReference type="PANTHER" id="PTHR22683:SF1">
    <property type="entry name" value="TYPE VII SECRETION SYSTEM PROTEIN ESSC"/>
    <property type="match status" value="1"/>
</dbReference>
<name>A0A917ELM8_9MICC</name>
<dbReference type="InterPro" id="IPR003593">
    <property type="entry name" value="AAA+_ATPase"/>
</dbReference>
<evidence type="ECO:0000256" key="3">
    <source>
        <dbReference type="ARBA" id="ARBA00022692"/>
    </source>
</evidence>
<feature type="region of interest" description="Disordered" evidence="10">
    <location>
        <begin position="729"/>
        <end position="772"/>
    </location>
</feature>